<dbReference type="EMBL" id="JASPKZ010007819">
    <property type="protein sequence ID" value="KAJ9582185.1"/>
    <property type="molecule type" value="Genomic_DNA"/>
</dbReference>
<reference evidence="1" key="2">
    <citation type="submission" date="2023-05" db="EMBL/GenBank/DDBJ databases">
        <authorList>
            <person name="Fouks B."/>
        </authorList>
    </citation>
    <scope>NUCLEOTIDE SEQUENCE</scope>
    <source>
        <strain evidence="1">Stay&amp;Tobe</strain>
        <tissue evidence="1">Testes</tissue>
    </source>
</reference>
<protein>
    <submittedName>
        <fullName evidence="1">Uncharacterized protein</fullName>
    </submittedName>
</protein>
<evidence type="ECO:0000313" key="2">
    <source>
        <dbReference type="Proteomes" id="UP001233999"/>
    </source>
</evidence>
<comment type="caution">
    <text evidence="1">The sequence shown here is derived from an EMBL/GenBank/DDBJ whole genome shotgun (WGS) entry which is preliminary data.</text>
</comment>
<name>A0AAD7ZK49_DIPPU</name>
<dbReference type="InterPro" id="IPR032675">
    <property type="entry name" value="LRR_dom_sf"/>
</dbReference>
<dbReference type="Gene3D" id="3.80.10.10">
    <property type="entry name" value="Ribonuclease Inhibitor"/>
    <property type="match status" value="1"/>
</dbReference>
<evidence type="ECO:0000313" key="1">
    <source>
        <dbReference type="EMBL" id="KAJ9582185.1"/>
    </source>
</evidence>
<sequence length="392" mass="43606">MPSRRTLTPPTLEDLCLTELMNYLQRELTFCNHVRQYQHNSLLLRRRGIDADSLVAELRGHLDVLPPLLSEMVRQRLTNSLLKNTKTLSGQPELLVGLLDIILNKECTGLERFVLASNMFGSKGALTIQPFLTSLTSNCTMLTELVLKDAVRGSQTLATVGKSCNQLKILDLTGSLINCTDLVHLCMQSSPSVVPDIMLHCAIDDELNPLCQTLEVLLMGNTHVRAKGAAFVLRVIPNLTSLGNFVFTAAGLRRIYCLRNRLCPPGRKLTLAYYRGPSNMKLKVLATCCPLLQSLFVGSDTPRRVHFHNFSAFQMLRNLTLENIHFEDIAAGLMYTPNLLQLQIASVGVDFGLVGQYCPLLEKLTVSKEPCRSVTLPPKNSSIYSQLQELKV</sequence>
<dbReference type="SUPFAM" id="SSF52047">
    <property type="entry name" value="RNI-like"/>
    <property type="match status" value="1"/>
</dbReference>
<gene>
    <name evidence="1" type="ORF">L9F63_003472</name>
</gene>
<accession>A0AAD7ZK49</accession>
<organism evidence="1 2">
    <name type="scientific">Diploptera punctata</name>
    <name type="common">Pacific beetle cockroach</name>
    <dbReference type="NCBI Taxonomy" id="6984"/>
    <lineage>
        <taxon>Eukaryota</taxon>
        <taxon>Metazoa</taxon>
        <taxon>Ecdysozoa</taxon>
        <taxon>Arthropoda</taxon>
        <taxon>Hexapoda</taxon>
        <taxon>Insecta</taxon>
        <taxon>Pterygota</taxon>
        <taxon>Neoptera</taxon>
        <taxon>Polyneoptera</taxon>
        <taxon>Dictyoptera</taxon>
        <taxon>Blattodea</taxon>
        <taxon>Blaberoidea</taxon>
        <taxon>Blaberidae</taxon>
        <taxon>Diplopterinae</taxon>
        <taxon>Diploptera</taxon>
    </lineage>
</organism>
<dbReference type="Proteomes" id="UP001233999">
    <property type="component" value="Unassembled WGS sequence"/>
</dbReference>
<reference evidence="1" key="1">
    <citation type="journal article" date="2023" name="IScience">
        <title>Live-bearing cockroach genome reveals convergent evolutionary mechanisms linked to viviparity in insects and beyond.</title>
        <authorList>
            <person name="Fouks B."/>
            <person name="Harrison M.C."/>
            <person name="Mikhailova A.A."/>
            <person name="Marchal E."/>
            <person name="English S."/>
            <person name="Carruthers M."/>
            <person name="Jennings E.C."/>
            <person name="Chiamaka E.L."/>
            <person name="Frigard R.A."/>
            <person name="Pippel M."/>
            <person name="Attardo G.M."/>
            <person name="Benoit J.B."/>
            <person name="Bornberg-Bauer E."/>
            <person name="Tobe S.S."/>
        </authorList>
    </citation>
    <scope>NUCLEOTIDE SEQUENCE</scope>
    <source>
        <strain evidence="1">Stay&amp;Tobe</strain>
    </source>
</reference>
<dbReference type="AlphaFoldDB" id="A0AAD7ZK49"/>
<feature type="non-terminal residue" evidence="1">
    <location>
        <position position="392"/>
    </location>
</feature>
<keyword evidence="2" id="KW-1185">Reference proteome</keyword>
<proteinExistence type="predicted"/>